<accession>A0A975U3Y6</accession>
<dbReference type="PANTHER" id="PTHR39339:SF1">
    <property type="entry name" value="CHAD DOMAIN-CONTAINING PROTEIN"/>
    <property type="match status" value="1"/>
</dbReference>
<dbReference type="SMART" id="SM00880">
    <property type="entry name" value="CHAD"/>
    <property type="match status" value="1"/>
</dbReference>
<dbReference type="Proteomes" id="UP000694001">
    <property type="component" value="Chromosome"/>
</dbReference>
<dbReference type="Pfam" id="PF05235">
    <property type="entry name" value="CHAD"/>
    <property type="match status" value="1"/>
</dbReference>
<keyword evidence="3" id="KW-1185">Reference proteome</keyword>
<dbReference type="PROSITE" id="PS51708">
    <property type="entry name" value="CHAD"/>
    <property type="match status" value="1"/>
</dbReference>
<proteinExistence type="predicted"/>
<reference evidence="2" key="1">
    <citation type="submission" date="2021-06" db="EMBL/GenBank/DDBJ databases">
        <title>Elioraea tepida, sp. nov., a moderately thermophilic aerobic anoxygenic phototrophic bacterium isolated from an alkaline siliceous hot spring mat community in Yellowstone National Park, WY, USA.</title>
        <authorList>
            <person name="Saini M.K."/>
            <person name="Yoshida S."/>
            <person name="Sebastian A."/>
            <person name="Hirose S."/>
            <person name="Hara E."/>
            <person name="Tamaki H."/>
            <person name="Soulier N.T."/>
            <person name="Albert I."/>
            <person name="Hanada S."/>
            <person name="Bryant D.A."/>
            <person name="Tank M."/>
        </authorList>
    </citation>
    <scope>NUCLEOTIDE SEQUENCE</scope>
    <source>
        <strain evidence="2">MS-P2</strain>
    </source>
</reference>
<dbReference type="EMBL" id="CP076448">
    <property type="protein sequence ID" value="QXM25303.1"/>
    <property type="molecule type" value="Genomic_DNA"/>
</dbReference>
<protein>
    <submittedName>
        <fullName evidence="2">CHAD domain-containing protein</fullName>
    </submittedName>
</protein>
<sequence>MAETALELVLPPERATRLFRHPSLAVHPQSAGFTASFYVSADGVLEREGLAVVVERRRRGAVQRLVRAMPAEGSIWLPGEPMPVPAETLLAEPRPDLDAIAAHAGLETGEEPTALAALEGRLYRAEAGGVRVTLLAGTLHGIAAERPIARLTLAGGSEPVFALASALAADVALALPATSLAEEARALARGEPPRPLREGAPHLADDLTTADAFRAVVSHLTLAMVAQAPAAHAGESPVGVHQMRVALRRLRSALSQFKELAGSEGEAASAGLKALAACLGPARDWDVFLGGRLAEVAAAFPGEGRIAALREAATAEREAAYEALRAALDAPGFRLLCLSLAALARAPLEAPEPARDFAARTLTRRLRRVLRHGEDLSGLPAPELHKLRLDAKRLRYAGEMFAPLFAGRKARRFLRALAAVQEELGHLNDMAVATSLLSRLELPDPGRAFAIGAVEGWIAAKTDGAREAAFAAWEKFLGRELFWEG</sequence>
<gene>
    <name evidence="2" type="ORF">KO353_03405</name>
</gene>
<evidence type="ECO:0000259" key="1">
    <source>
        <dbReference type="PROSITE" id="PS51708"/>
    </source>
</evidence>
<evidence type="ECO:0000313" key="2">
    <source>
        <dbReference type="EMBL" id="QXM25303.1"/>
    </source>
</evidence>
<dbReference type="InterPro" id="IPR007899">
    <property type="entry name" value="CHAD_dom"/>
</dbReference>
<evidence type="ECO:0000313" key="3">
    <source>
        <dbReference type="Proteomes" id="UP000694001"/>
    </source>
</evidence>
<dbReference type="AlphaFoldDB" id="A0A975U3Y6"/>
<dbReference type="RefSeq" id="WP_218286359.1">
    <property type="nucleotide sequence ID" value="NZ_CP076448.1"/>
</dbReference>
<dbReference type="PANTHER" id="PTHR39339">
    <property type="entry name" value="SLR1444 PROTEIN"/>
    <property type="match status" value="1"/>
</dbReference>
<dbReference type="KEGG" id="elio:KO353_03405"/>
<name>A0A975U3Y6_9PROT</name>
<feature type="domain" description="CHAD" evidence="1">
    <location>
        <begin position="206"/>
        <end position="485"/>
    </location>
</feature>
<organism evidence="2 3">
    <name type="scientific">Elioraea tepida</name>
    <dbReference type="NCBI Taxonomy" id="2843330"/>
    <lineage>
        <taxon>Bacteria</taxon>
        <taxon>Pseudomonadati</taxon>
        <taxon>Pseudomonadota</taxon>
        <taxon>Alphaproteobacteria</taxon>
        <taxon>Acetobacterales</taxon>
        <taxon>Elioraeaceae</taxon>
        <taxon>Elioraea</taxon>
    </lineage>
</organism>